<evidence type="ECO:0000259" key="5">
    <source>
        <dbReference type="Pfam" id="PF24656"/>
    </source>
</evidence>
<dbReference type="InterPro" id="IPR056290">
    <property type="entry name" value="CEPT76/DRC7_peptidase-like_dom"/>
</dbReference>
<feature type="domain" description="CC2D2A N-terminal C2" evidence="3">
    <location>
        <begin position="531"/>
        <end position="697"/>
    </location>
</feature>
<evidence type="ECO:0000259" key="4">
    <source>
        <dbReference type="Pfam" id="PF17661"/>
    </source>
</evidence>
<feature type="coiled-coil region" evidence="1">
    <location>
        <begin position="447"/>
        <end position="477"/>
    </location>
</feature>
<sequence length="1457" mass="169606">MSTQDEVISLVEFKSPPPHNVRKAKPRTNRVSSPPAQSVYSHKSHDVVSLFSVKNAAKFKKHSDESTEDSQSLETTEISDDVFAKPGNVRKPSYKEKIRERFNVVKNRAGSSSNTLSSHKGSREKFLMNRVRKESINIDADFENARSRYHLGKKSSKQLALFSKVKSPEKHDTEVIDDLEGNSQRKGDGLLTYQPGEQLKTNVQLSEAEHFFIFKGDPVELQSKLNDEEPRFLEEEGFYVPKKDSLSGRNFNIVEKRLLGLDDRKWFNCEGRLIMQENPVLNRSLREPKPIKDSNITTYSPPTNKIDCSEVVVIRDRILELHLKNLKFVHHPLFSIEHVFERKLTICHEKYKHFLENNNLSRLLKRLDAIRHVKKNLQSLRKGEIGLEVKKYSQEIKELRKLSYEEGKVVRGNTKLILETWKCIKKIREANGYSNTNIKLAIKKEPVDTAEEKINQEQQIKEAIEEILEEHKLLHKEKIRQYKKEIQTWKSLDNIDVDKDEDPPKKPIFNIDEKKIESEVRKQFEESFKPPGEPILTFFLLTDNEVTKEVSNAKENVRRNAVNSTKISLRVVCNKIEVCKTHLTHLNNSFNVQIKEDISIQLTNIPESITIEVIEQPKSLLRRKITEIELTLPGQKSAPRDVEKLFEKDEIVHYKHEGVGSGIRLASILSDYNLTFDEDLNLNTRGILMYNLGWEGSMKEQTLEVEDSIEQLVNDVLDKNGIINVEKLHEWITSFTPDPQDPKNSILYEYISSFDKNLTYEKKSNHFRLNPHLESLQFCDIKEIENNIRLTMLQLRNQNEIEFDGMTIPNRVKEIPLNALADYKKRLAVEDKVFYEDDFDVDFEQHRSNSKKYLRQVHNKIFQKCKNYDNNLLYENVVNEKYLPYLEQLIKVLLSNFLNWFRWRPKISQPLPIVKNDGEDIKEKFGQFSEQVNIIIKINSGINLTSGRKQEPNDNKKNQNEVQRFIEISYNGYRIRSSISFGENPCWNEDLTLPIESQQIDYLNPNALSGIIFVNLFDLKNSKSNIEETDWIGCIDIPLAAVCCNNTLCGNFKVKVPYFLQNLDEELDKNKIKSPRVNSYLNMSVSIEPNIPKLTPSMAELPSNDAPFIQEHIINWNELYNNSFPSRKFSALSIDVNCKTNCLTKYLRPLEPPQLNESYDFGADQCARYVSLIPFTDCSQFYHNIWLKTEELLNLSIGSIIDHAVALTCYLLALKMDVWLLLGFGVPQGSTAYVLVREYRREVELPQYYIYDVTCNAKYYVTEGTCPLQRVYCLVNESNVWANIQRNDNIPFMRFDLTRRSDWLPLFSNDIYAPTNSVNFKVEYKPTINVEFLETLLETKIKKKISKLRKLNRTTWIINKSYTFKNLLRSMEANAMFERNNSDIVTEIFPIVFSQKMDGFILNTTFDNVSLMVKKLERTLFHNQNDNINEFALTVFIQCYPGQILSVWICLAFLNKQ</sequence>
<feature type="domain" description="DUF5523" evidence="4">
    <location>
        <begin position="170"/>
        <end position="289"/>
    </location>
</feature>
<dbReference type="EMBL" id="OV121132">
    <property type="protein sequence ID" value="CAH0545748.1"/>
    <property type="molecule type" value="Genomic_DNA"/>
</dbReference>
<feature type="compositionally biased region" description="Polar residues" evidence="2">
    <location>
        <begin position="29"/>
        <end position="41"/>
    </location>
</feature>
<dbReference type="InterPro" id="IPR035892">
    <property type="entry name" value="C2_domain_sf"/>
</dbReference>
<dbReference type="Pfam" id="PF24656">
    <property type="entry name" value="CEPT76_peptidase"/>
    <property type="match status" value="1"/>
</dbReference>
<dbReference type="Pfam" id="PF17661">
    <property type="entry name" value="DUF5523"/>
    <property type="match status" value="1"/>
</dbReference>
<dbReference type="OrthoDB" id="2162143at2759"/>
<evidence type="ECO:0008006" key="8">
    <source>
        <dbReference type="Google" id="ProtNLM"/>
    </source>
</evidence>
<keyword evidence="7" id="KW-1185">Reference proteome</keyword>
<feature type="domain" description="CEP76/DRC7 peptidase-like" evidence="5">
    <location>
        <begin position="1184"/>
        <end position="1306"/>
    </location>
</feature>
<organism evidence="6 7">
    <name type="scientific">Brassicogethes aeneus</name>
    <name type="common">Rape pollen beetle</name>
    <name type="synonym">Meligethes aeneus</name>
    <dbReference type="NCBI Taxonomy" id="1431903"/>
    <lineage>
        <taxon>Eukaryota</taxon>
        <taxon>Metazoa</taxon>
        <taxon>Ecdysozoa</taxon>
        <taxon>Arthropoda</taxon>
        <taxon>Hexapoda</taxon>
        <taxon>Insecta</taxon>
        <taxon>Pterygota</taxon>
        <taxon>Neoptera</taxon>
        <taxon>Endopterygota</taxon>
        <taxon>Coleoptera</taxon>
        <taxon>Polyphaga</taxon>
        <taxon>Cucujiformia</taxon>
        <taxon>Nitidulidae</taxon>
        <taxon>Meligethinae</taxon>
        <taxon>Brassicogethes</taxon>
    </lineage>
</organism>
<reference evidence="6" key="1">
    <citation type="submission" date="2021-12" db="EMBL/GenBank/DDBJ databases">
        <authorList>
            <person name="King R."/>
        </authorList>
    </citation>
    <scope>NUCLEOTIDE SEQUENCE</scope>
</reference>
<accession>A0A9P0FB77</accession>
<dbReference type="PANTHER" id="PTHR20837">
    <property type="entry name" value="CENTROSOMAL PROTEIN-RELATED"/>
    <property type="match status" value="1"/>
</dbReference>
<feature type="region of interest" description="Disordered" evidence="2">
    <location>
        <begin position="59"/>
        <end position="89"/>
    </location>
</feature>
<feature type="region of interest" description="Disordered" evidence="2">
    <location>
        <begin position="1"/>
        <end position="44"/>
    </location>
</feature>
<evidence type="ECO:0000256" key="2">
    <source>
        <dbReference type="SAM" id="MobiDB-lite"/>
    </source>
</evidence>
<dbReference type="Pfam" id="PF15625">
    <property type="entry name" value="CC2D2AN-C2"/>
    <property type="match status" value="1"/>
</dbReference>
<dbReference type="InterPro" id="IPR052434">
    <property type="entry name" value="Tectonic-like_complex_comp"/>
</dbReference>
<dbReference type="GO" id="GO:0035869">
    <property type="term" value="C:ciliary transition zone"/>
    <property type="evidence" value="ECO:0007669"/>
    <property type="project" value="TreeGrafter"/>
</dbReference>
<dbReference type="InterPro" id="IPR041510">
    <property type="entry name" value="DUF5523"/>
</dbReference>
<dbReference type="SUPFAM" id="SSF49562">
    <property type="entry name" value="C2 domain (Calcium/lipid-binding domain, CaLB)"/>
    <property type="match status" value="1"/>
</dbReference>
<protein>
    <recommendedName>
        <fullName evidence="8">C2 domain-containing protein</fullName>
    </recommendedName>
</protein>
<dbReference type="InterPro" id="IPR028928">
    <property type="entry name" value="CC2D2AN-C2"/>
</dbReference>
<dbReference type="Proteomes" id="UP001154078">
    <property type="component" value="Chromosome 1"/>
</dbReference>
<dbReference type="PANTHER" id="PTHR20837:SF0">
    <property type="entry name" value="COILED-COIL AND C2 DOMAIN-CONTAINING PROTEIN 2A"/>
    <property type="match status" value="1"/>
</dbReference>
<evidence type="ECO:0000256" key="1">
    <source>
        <dbReference type="SAM" id="Coils"/>
    </source>
</evidence>
<proteinExistence type="predicted"/>
<name>A0A9P0FB77_BRAAE</name>
<evidence type="ECO:0000313" key="7">
    <source>
        <dbReference type="Proteomes" id="UP001154078"/>
    </source>
</evidence>
<dbReference type="GO" id="GO:1904491">
    <property type="term" value="P:protein localization to ciliary transition zone"/>
    <property type="evidence" value="ECO:0007669"/>
    <property type="project" value="TreeGrafter"/>
</dbReference>
<keyword evidence="1" id="KW-0175">Coiled coil</keyword>
<dbReference type="GO" id="GO:1905515">
    <property type="term" value="P:non-motile cilium assembly"/>
    <property type="evidence" value="ECO:0007669"/>
    <property type="project" value="TreeGrafter"/>
</dbReference>
<evidence type="ECO:0000313" key="6">
    <source>
        <dbReference type="EMBL" id="CAH0545748.1"/>
    </source>
</evidence>
<gene>
    <name evidence="6" type="ORF">MELIAE_LOCUS78</name>
</gene>
<evidence type="ECO:0000259" key="3">
    <source>
        <dbReference type="Pfam" id="PF15625"/>
    </source>
</evidence>